<accession>A0A1D1VF43</accession>
<organism evidence="1 2">
    <name type="scientific">Ramazzottius varieornatus</name>
    <name type="common">Water bear</name>
    <name type="synonym">Tardigrade</name>
    <dbReference type="NCBI Taxonomy" id="947166"/>
    <lineage>
        <taxon>Eukaryota</taxon>
        <taxon>Metazoa</taxon>
        <taxon>Ecdysozoa</taxon>
        <taxon>Tardigrada</taxon>
        <taxon>Eutardigrada</taxon>
        <taxon>Parachela</taxon>
        <taxon>Hypsibioidea</taxon>
        <taxon>Ramazzottiidae</taxon>
        <taxon>Ramazzottius</taxon>
    </lineage>
</organism>
<gene>
    <name evidence="1" type="primary">RvY_08471-1</name>
    <name evidence="1" type="synonym">RvY_08471.1</name>
    <name evidence="1" type="ORF">RvY_08471</name>
</gene>
<name>A0A1D1VF43_RAMVA</name>
<proteinExistence type="predicted"/>
<dbReference type="Proteomes" id="UP000186922">
    <property type="component" value="Unassembled WGS sequence"/>
</dbReference>
<evidence type="ECO:0000313" key="1">
    <source>
        <dbReference type="EMBL" id="GAU97118.1"/>
    </source>
</evidence>
<protein>
    <submittedName>
        <fullName evidence="1">Uncharacterized protein</fullName>
    </submittedName>
</protein>
<evidence type="ECO:0000313" key="2">
    <source>
        <dbReference type="Proteomes" id="UP000186922"/>
    </source>
</evidence>
<reference evidence="1 2" key="1">
    <citation type="journal article" date="2016" name="Nat. Commun.">
        <title>Extremotolerant tardigrade genome and improved radiotolerance of human cultured cells by tardigrade-unique protein.</title>
        <authorList>
            <person name="Hashimoto T."/>
            <person name="Horikawa D.D."/>
            <person name="Saito Y."/>
            <person name="Kuwahara H."/>
            <person name="Kozuka-Hata H."/>
            <person name="Shin-I T."/>
            <person name="Minakuchi Y."/>
            <person name="Ohishi K."/>
            <person name="Motoyama A."/>
            <person name="Aizu T."/>
            <person name="Enomoto A."/>
            <person name="Kondo K."/>
            <person name="Tanaka S."/>
            <person name="Hara Y."/>
            <person name="Koshikawa S."/>
            <person name="Sagara H."/>
            <person name="Miura T."/>
            <person name="Yokobori S."/>
            <person name="Miyagawa K."/>
            <person name="Suzuki Y."/>
            <person name="Kubo T."/>
            <person name="Oyama M."/>
            <person name="Kohara Y."/>
            <person name="Fujiyama A."/>
            <person name="Arakawa K."/>
            <person name="Katayama T."/>
            <person name="Toyoda A."/>
            <person name="Kunieda T."/>
        </authorList>
    </citation>
    <scope>NUCLEOTIDE SEQUENCE [LARGE SCALE GENOMIC DNA]</scope>
    <source>
        <strain evidence="1 2">YOKOZUNA-1</strain>
    </source>
</reference>
<dbReference type="EMBL" id="BDGG01000004">
    <property type="protein sequence ID" value="GAU97118.1"/>
    <property type="molecule type" value="Genomic_DNA"/>
</dbReference>
<comment type="caution">
    <text evidence="1">The sequence shown here is derived from an EMBL/GenBank/DDBJ whole genome shotgun (WGS) entry which is preliminary data.</text>
</comment>
<keyword evidence="2" id="KW-1185">Reference proteome</keyword>
<sequence>MAANFFIGELSLFNTGKEGSSYLISSLSTVLRMTSGEKGKTPVLRKPLFNDASNSKENMLALGVHSSAKVPGKVFRVI</sequence>
<dbReference type="AlphaFoldDB" id="A0A1D1VF43"/>